<sequence>MVLAAQQKASLLQQTWIREALTLRANIVDSPHDQSPPLFVEKGPLRSVTRVQGEKRRAGDRRVRTRQQSILVRCLLTVTAPVNSERTAELSSSHPEVLLLWHVRNVTCSPIKRVEQLSLVFTYMSQLTPGSRKQSCSRAGWSVSERQQCLEVCSCGCSTLAAHHHVASSSQAAIGWHLWGSVKKSFSDRTQEPRGVAANWEKDNVGGTRGALGALKRWHHLGWERGGAGK</sequence>
<evidence type="ECO:0000313" key="2">
    <source>
        <dbReference type="Proteomes" id="UP001219934"/>
    </source>
</evidence>
<evidence type="ECO:0000313" key="1">
    <source>
        <dbReference type="EMBL" id="KAJ4926901.1"/>
    </source>
</evidence>
<reference evidence="1" key="1">
    <citation type="submission" date="2022-11" db="EMBL/GenBank/DDBJ databases">
        <title>Chromosome-level genome of Pogonophryne albipinna.</title>
        <authorList>
            <person name="Jo E."/>
        </authorList>
    </citation>
    <scope>NUCLEOTIDE SEQUENCE</scope>
    <source>
        <strain evidence="1">SGF0006</strain>
        <tissue evidence="1">Muscle</tissue>
    </source>
</reference>
<protein>
    <submittedName>
        <fullName evidence="1">Uncharacterized protein</fullName>
    </submittedName>
</protein>
<dbReference type="EMBL" id="JAPTMU010000019">
    <property type="protein sequence ID" value="KAJ4926901.1"/>
    <property type="molecule type" value="Genomic_DNA"/>
</dbReference>
<keyword evidence="2" id="KW-1185">Reference proteome</keyword>
<dbReference type="Proteomes" id="UP001219934">
    <property type="component" value="Unassembled WGS sequence"/>
</dbReference>
<name>A0AAD6ALH5_9TELE</name>
<proteinExistence type="predicted"/>
<organism evidence="1 2">
    <name type="scientific">Pogonophryne albipinna</name>
    <dbReference type="NCBI Taxonomy" id="1090488"/>
    <lineage>
        <taxon>Eukaryota</taxon>
        <taxon>Metazoa</taxon>
        <taxon>Chordata</taxon>
        <taxon>Craniata</taxon>
        <taxon>Vertebrata</taxon>
        <taxon>Euteleostomi</taxon>
        <taxon>Actinopterygii</taxon>
        <taxon>Neopterygii</taxon>
        <taxon>Teleostei</taxon>
        <taxon>Neoteleostei</taxon>
        <taxon>Acanthomorphata</taxon>
        <taxon>Eupercaria</taxon>
        <taxon>Perciformes</taxon>
        <taxon>Notothenioidei</taxon>
        <taxon>Pogonophryne</taxon>
    </lineage>
</organism>
<accession>A0AAD6ALH5</accession>
<gene>
    <name evidence="1" type="ORF">JOQ06_014645</name>
</gene>
<comment type="caution">
    <text evidence="1">The sequence shown here is derived from an EMBL/GenBank/DDBJ whole genome shotgun (WGS) entry which is preliminary data.</text>
</comment>
<dbReference type="AlphaFoldDB" id="A0AAD6ALH5"/>